<reference evidence="8" key="1">
    <citation type="submission" date="2016-06" db="EMBL/GenBank/DDBJ databases">
        <title>Parallel loss of symbiosis genes in relatives of nitrogen-fixing non-legume Parasponia.</title>
        <authorList>
            <person name="Van Velzen R."/>
            <person name="Holmer R."/>
            <person name="Bu F."/>
            <person name="Rutten L."/>
            <person name="Van Zeijl A."/>
            <person name="Liu W."/>
            <person name="Santuari L."/>
            <person name="Cao Q."/>
            <person name="Sharma T."/>
            <person name="Shen D."/>
            <person name="Roswanjaya Y."/>
            <person name="Wardhani T."/>
            <person name="Kalhor M.S."/>
            <person name="Jansen J."/>
            <person name="Van den Hoogen J."/>
            <person name="Gungor B."/>
            <person name="Hartog M."/>
            <person name="Hontelez J."/>
            <person name="Verver J."/>
            <person name="Yang W.-C."/>
            <person name="Schijlen E."/>
            <person name="Repin R."/>
            <person name="Schilthuizen M."/>
            <person name="Schranz E."/>
            <person name="Heidstra R."/>
            <person name="Miyata K."/>
            <person name="Fedorova E."/>
            <person name="Kohlen W."/>
            <person name="Bisseling T."/>
            <person name="Smit S."/>
            <person name="Geurts R."/>
        </authorList>
    </citation>
    <scope>NUCLEOTIDE SEQUENCE [LARGE SCALE GENOMIC DNA]</scope>
    <source>
        <strain evidence="8">cv. WU1-14</strain>
    </source>
</reference>
<accession>A0A2P5DUX1</accession>
<dbReference type="Pfam" id="PF03016">
    <property type="entry name" value="Exostosin_GT47"/>
    <property type="match status" value="1"/>
</dbReference>
<keyword evidence="3" id="KW-0328">Glycosyltransferase</keyword>
<proteinExistence type="inferred from homology"/>
<dbReference type="GO" id="GO:0000139">
    <property type="term" value="C:Golgi membrane"/>
    <property type="evidence" value="ECO:0007669"/>
    <property type="project" value="UniProtKB-SubCell"/>
</dbReference>
<evidence type="ECO:0000313" key="8">
    <source>
        <dbReference type="Proteomes" id="UP000237105"/>
    </source>
</evidence>
<keyword evidence="5" id="KW-0333">Golgi apparatus</keyword>
<dbReference type="GO" id="GO:0016757">
    <property type="term" value="F:glycosyltransferase activity"/>
    <property type="evidence" value="ECO:0007669"/>
    <property type="project" value="UniProtKB-KW"/>
</dbReference>
<evidence type="ECO:0000256" key="1">
    <source>
        <dbReference type="ARBA" id="ARBA00004323"/>
    </source>
</evidence>
<evidence type="ECO:0000256" key="2">
    <source>
        <dbReference type="ARBA" id="ARBA00010271"/>
    </source>
</evidence>
<dbReference type="STRING" id="3476.A0A2P5DUX1"/>
<comment type="subcellular location">
    <subcellularLocation>
        <location evidence="1">Golgi apparatus membrane</location>
        <topology evidence="1">Single-pass type II membrane protein</topology>
    </subcellularLocation>
</comment>
<dbReference type="Proteomes" id="UP000237105">
    <property type="component" value="Unassembled WGS sequence"/>
</dbReference>
<dbReference type="EMBL" id="JXTB01000015">
    <property type="protein sequence ID" value="PON77086.1"/>
    <property type="molecule type" value="Genomic_DNA"/>
</dbReference>
<dbReference type="InterPro" id="IPR004263">
    <property type="entry name" value="Exostosin"/>
</dbReference>
<name>A0A2P5DUX1_PARAD</name>
<comment type="caution">
    <text evidence="7">The sequence shown here is derived from an EMBL/GenBank/DDBJ whole genome shotgun (WGS) entry which is preliminary data.</text>
</comment>
<keyword evidence="8" id="KW-1185">Reference proteome</keyword>
<dbReference type="OrthoDB" id="1924787at2759"/>
<evidence type="ECO:0000259" key="6">
    <source>
        <dbReference type="Pfam" id="PF03016"/>
    </source>
</evidence>
<evidence type="ECO:0000256" key="3">
    <source>
        <dbReference type="ARBA" id="ARBA00022676"/>
    </source>
</evidence>
<comment type="similarity">
    <text evidence="2">Belongs to the glycosyltransferase 47 family.</text>
</comment>
<keyword evidence="4" id="KW-0735">Signal-anchor</keyword>
<dbReference type="PANTHER" id="PTHR11062">
    <property type="entry name" value="EXOSTOSIN HEPARAN SULFATE GLYCOSYLTRANSFERASE -RELATED"/>
    <property type="match status" value="1"/>
</dbReference>
<evidence type="ECO:0000256" key="5">
    <source>
        <dbReference type="ARBA" id="ARBA00023034"/>
    </source>
</evidence>
<organism evidence="7 8">
    <name type="scientific">Parasponia andersonii</name>
    <name type="common">Sponia andersonii</name>
    <dbReference type="NCBI Taxonomy" id="3476"/>
    <lineage>
        <taxon>Eukaryota</taxon>
        <taxon>Viridiplantae</taxon>
        <taxon>Streptophyta</taxon>
        <taxon>Embryophyta</taxon>
        <taxon>Tracheophyta</taxon>
        <taxon>Spermatophyta</taxon>
        <taxon>Magnoliopsida</taxon>
        <taxon>eudicotyledons</taxon>
        <taxon>Gunneridae</taxon>
        <taxon>Pentapetalae</taxon>
        <taxon>rosids</taxon>
        <taxon>fabids</taxon>
        <taxon>Rosales</taxon>
        <taxon>Cannabaceae</taxon>
        <taxon>Parasponia</taxon>
    </lineage>
</organism>
<evidence type="ECO:0000256" key="4">
    <source>
        <dbReference type="ARBA" id="ARBA00022968"/>
    </source>
</evidence>
<dbReference type="PANTHER" id="PTHR11062:SF267">
    <property type="entry name" value="EXOSTOSIN FAMILY PROTEIN"/>
    <property type="match status" value="1"/>
</dbReference>
<protein>
    <submittedName>
        <fullName evidence="7">Exostosin-like</fullName>
    </submittedName>
</protein>
<evidence type="ECO:0000313" key="7">
    <source>
        <dbReference type="EMBL" id="PON77086.1"/>
    </source>
</evidence>
<keyword evidence="3" id="KW-0808">Transferase</keyword>
<dbReference type="AlphaFoldDB" id="A0A2P5DUX1"/>
<keyword evidence="4" id="KW-0812">Transmembrane</keyword>
<dbReference type="InterPro" id="IPR040911">
    <property type="entry name" value="Exostosin_GT47"/>
</dbReference>
<gene>
    <name evidence="7" type="ORF">PanWU01x14_030950</name>
</gene>
<sequence>MNRSHIEMEKRFKVWIYREGQPPLVHDGPVNNIYGIEGQFIDEMESGKSRFVARHPDEAHVFFIPITIAKIVNVLYRPLVTYSRDQMHRVVDDYIRIVAYKYPYWNRSGGADHFLVSCHDWAPEISDANPEFLRNFIRVLCNANTSEGFKPQRDISIPEINIPVGKLGPTPQNMPPNKRPILAFFAGGAHGYIRKVLLEHWKDKDDEIKVHEYLDKTQNYFNRMAKSKFCLCPSGYEVASPRVVTAIYVGCVPVIISDNYTLPFSDALDWSKFSIQIPSKKIPEIKIILQGISYDKYLKMQKKVRRVQKHFVINRPAKPFDMIYMVLHSVWLRRLNFGLTYFLN</sequence>
<feature type="domain" description="Exostosin GT47" evidence="6">
    <location>
        <begin position="8"/>
        <end position="290"/>
    </location>
</feature>